<feature type="domain" description="TauD/TfdA-like" evidence="6">
    <location>
        <begin position="6"/>
        <end position="331"/>
    </location>
</feature>
<dbReference type="VEuPathDB" id="CryptoDB:Cvel_19707"/>
<reference evidence="7" key="1">
    <citation type="submission" date="2014-11" db="EMBL/GenBank/DDBJ databases">
        <authorList>
            <person name="Otto D Thomas"/>
            <person name="Naeem Raeece"/>
        </authorList>
    </citation>
    <scope>NUCLEOTIDE SEQUENCE</scope>
</reference>
<name>A0A0G4G171_9ALVE</name>
<dbReference type="Pfam" id="PF02668">
    <property type="entry name" value="TauD"/>
    <property type="match status" value="1"/>
</dbReference>
<keyword evidence="4" id="KW-0560">Oxidoreductase</keyword>
<accession>A0A0G4G171</accession>
<dbReference type="InterPro" id="IPR051178">
    <property type="entry name" value="TfdA_dioxygenase"/>
</dbReference>
<evidence type="ECO:0000256" key="3">
    <source>
        <dbReference type="ARBA" id="ARBA00022964"/>
    </source>
</evidence>
<keyword evidence="2" id="KW-0479">Metal-binding</keyword>
<dbReference type="PANTHER" id="PTHR43779:SF3">
    <property type="entry name" value="(3R)-3-[(CARBOXYMETHYL)AMINO]FATTY ACID OXYGENASE_DECARBOXYLASE"/>
    <property type="match status" value="1"/>
</dbReference>
<dbReference type="PANTHER" id="PTHR43779">
    <property type="entry name" value="DIOXYGENASE RV0097-RELATED"/>
    <property type="match status" value="1"/>
</dbReference>
<sequence length="348" mass="38519">MPPFKVSPLTKRGFGALIEGASFKTLMESGSDLRRAWFQYRGLLVLRLGSHQLSAQQLVELSRLFGQVETVVDSSKVDMEVAPENPEARGVIRIGNTAGPDGKSNAVRSKAQVLDMGKEDPLQYDTETHTPVWHTDSTYREKPPIGSVLYCVKPPEDGGGTTIFSDAMAAFEALPPKEQETLRSLDCLCSMTHHDSKIKRSNPLYPALLDDENRRANPTRRVPVVLRHPIVGRESLYGMNSSTYAVLPTGVSSSDGFDQAAIDCFELKGMEHDSVSRVWREKLLPFATAREFTTAVQWQPGDVALWDNRCTMHAATGFDMDRYSREMWRTTLVSDHPQAASDVCGAAA</sequence>
<dbReference type="GO" id="GO:0046872">
    <property type="term" value="F:metal ion binding"/>
    <property type="evidence" value="ECO:0007669"/>
    <property type="project" value="UniProtKB-KW"/>
</dbReference>
<evidence type="ECO:0000259" key="6">
    <source>
        <dbReference type="Pfam" id="PF02668"/>
    </source>
</evidence>
<evidence type="ECO:0000313" key="7">
    <source>
        <dbReference type="EMBL" id="CEM21738.1"/>
    </source>
</evidence>
<gene>
    <name evidence="7" type="ORF">Cvel_19707</name>
</gene>
<dbReference type="SUPFAM" id="SSF51197">
    <property type="entry name" value="Clavaminate synthase-like"/>
    <property type="match status" value="1"/>
</dbReference>
<dbReference type="GO" id="GO:0051213">
    <property type="term" value="F:dioxygenase activity"/>
    <property type="evidence" value="ECO:0007669"/>
    <property type="project" value="UniProtKB-KW"/>
</dbReference>
<dbReference type="Gene3D" id="3.60.130.10">
    <property type="entry name" value="Clavaminate synthase-like"/>
    <property type="match status" value="1"/>
</dbReference>
<protein>
    <recommendedName>
        <fullName evidence="6">TauD/TfdA-like domain-containing protein</fullName>
    </recommendedName>
</protein>
<proteinExistence type="inferred from homology"/>
<comment type="similarity">
    <text evidence="1">Belongs to the TfdA dioxygenase family.</text>
</comment>
<evidence type="ECO:0000256" key="1">
    <source>
        <dbReference type="ARBA" id="ARBA00005896"/>
    </source>
</evidence>
<organism evidence="7">
    <name type="scientific">Chromera velia CCMP2878</name>
    <dbReference type="NCBI Taxonomy" id="1169474"/>
    <lineage>
        <taxon>Eukaryota</taxon>
        <taxon>Sar</taxon>
        <taxon>Alveolata</taxon>
        <taxon>Colpodellida</taxon>
        <taxon>Chromeraceae</taxon>
        <taxon>Chromera</taxon>
    </lineage>
</organism>
<evidence type="ECO:0000256" key="2">
    <source>
        <dbReference type="ARBA" id="ARBA00022723"/>
    </source>
</evidence>
<dbReference type="InterPro" id="IPR003819">
    <property type="entry name" value="TauD/TfdA-like"/>
</dbReference>
<evidence type="ECO:0000256" key="4">
    <source>
        <dbReference type="ARBA" id="ARBA00023002"/>
    </source>
</evidence>
<keyword evidence="5" id="KW-0408">Iron</keyword>
<dbReference type="AlphaFoldDB" id="A0A0G4G171"/>
<dbReference type="EMBL" id="CDMZ01000796">
    <property type="protein sequence ID" value="CEM21738.1"/>
    <property type="molecule type" value="Genomic_DNA"/>
</dbReference>
<evidence type="ECO:0000256" key="5">
    <source>
        <dbReference type="ARBA" id="ARBA00023004"/>
    </source>
</evidence>
<keyword evidence="3" id="KW-0223">Dioxygenase</keyword>
<dbReference type="InterPro" id="IPR042098">
    <property type="entry name" value="TauD-like_sf"/>
</dbReference>